<dbReference type="GO" id="GO:0006508">
    <property type="term" value="P:proteolysis"/>
    <property type="evidence" value="ECO:0007669"/>
    <property type="project" value="UniProtKB-KW"/>
</dbReference>
<comment type="caution">
    <text evidence="10">The sequence shown here is derived from an EMBL/GenBank/DDBJ whole genome shotgun (WGS) entry which is preliminary data.</text>
</comment>
<evidence type="ECO:0000313" key="11">
    <source>
        <dbReference type="Proteomes" id="UP000034455"/>
    </source>
</evidence>
<dbReference type="HAMAP" id="MF_00784">
    <property type="entry name" value="AgrB"/>
    <property type="match status" value="1"/>
</dbReference>
<keyword evidence="4 9" id="KW-0812">Transmembrane</keyword>
<protein>
    <recommendedName>
        <fullName evidence="9">Accessory gene regulator protein B</fullName>
        <ecNumber evidence="9">3.4.-.-</ecNumber>
    </recommendedName>
</protein>
<comment type="similarity">
    <text evidence="9">Belongs to the AgrB family.</text>
</comment>
<evidence type="ECO:0000256" key="7">
    <source>
        <dbReference type="ARBA" id="ARBA00023026"/>
    </source>
</evidence>
<feature type="transmembrane region" description="Helical" evidence="9">
    <location>
        <begin position="45"/>
        <end position="70"/>
    </location>
</feature>
<comment type="function">
    <text evidence="9">Essential for the production of a quorum sensing system signal molecule, the autoinducing peptide (AIP). This quorum sensing system is responsible for the regulation of the expression of virulence factor genes. Involved in the proteolytic processing of AgrD, the precursor of AIP.</text>
</comment>
<dbReference type="GO" id="GO:0009372">
    <property type="term" value="P:quorum sensing"/>
    <property type="evidence" value="ECO:0007669"/>
    <property type="project" value="UniProtKB-UniRule"/>
</dbReference>
<comment type="subcellular location">
    <subcellularLocation>
        <location evidence="9">Cell membrane</location>
        <topology evidence="9">Multi-pass membrane protein</topology>
    </subcellularLocation>
</comment>
<organism evidence="10 11">
    <name type="scientific">Staphylococcus cohnii subsp. cohnii</name>
    <dbReference type="NCBI Taxonomy" id="74704"/>
    <lineage>
        <taxon>Bacteria</taxon>
        <taxon>Bacillati</taxon>
        <taxon>Bacillota</taxon>
        <taxon>Bacilli</taxon>
        <taxon>Bacillales</taxon>
        <taxon>Staphylococcaceae</taxon>
        <taxon>Staphylococcus</taxon>
        <taxon>Staphylococcus cohnii species complex</taxon>
    </lineage>
</organism>
<dbReference type="SMART" id="SM00793">
    <property type="entry name" value="AgrB"/>
    <property type="match status" value="1"/>
</dbReference>
<evidence type="ECO:0000256" key="1">
    <source>
        <dbReference type="ARBA" id="ARBA00022475"/>
    </source>
</evidence>
<evidence type="ECO:0000256" key="6">
    <source>
        <dbReference type="ARBA" id="ARBA00022989"/>
    </source>
</evidence>
<dbReference type="Pfam" id="PF04647">
    <property type="entry name" value="AgrB"/>
    <property type="match status" value="1"/>
</dbReference>
<evidence type="ECO:0000256" key="8">
    <source>
        <dbReference type="ARBA" id="ARBA00023136"/>
    </source>
</evidence>
<keyword evidence="2 9" id="KW-0673">Quorum sensing</keyword>
<dbReference type="GeneID" id="58097064"/>
<dbReference type="InterPro" id="IPR006741">
    <property type="entry name" value="AgrB"/>
</dbReference>
<sequence>MLRGIDNKIENLARYLQQRNSLDHLEFLKLRLGMQVFVSNLAKTIVVYGISILCHIFLYTLTVHLSYYLIRQYAHGAHAKSSLSCHIQNIVLFVLLPWFIGYIKMDILLMYILALLGFIILVIYAPSATKKQPIPIKLRKGKKIKTIVVTLLLLFISLILKEPYSQLVLLGLTLIAFAQLPIFFPKEDV</sequence>
<proteinExistence type="inferred from homology"/>
<dbReference type="EC" id="3.4.-.-" evidence="9"/>
<feature type="transmembrane region" description="Helical" evidence="9">
    <location>
        <begin position="166"/>
        <end position="184"/>
    </location>
</feature>
<keyword evidence="5 9" id="KW-0378">Hydrolase</keyword>
<evidence type="ECO:0000313" key="10">
    <source>
        <dbReference type="EMBL" id="KKI64082.1"/>
    </source>
</evidence>
<keyword evidence="7 9" id="KW-0843">Virulence</keyword>
<dbReference type="PATRIC" id="fig|74704.6.peg.65"/>
<keyword evidence="1 9" id="KW-1003">Cell membrane</keyword>
<feature type="transmembrane region" description="Helical" evidence="9">
    <location>
        <begin position="82"/>
        <end position="101"/>
    </location>
</feature>
<evidence type="ECO:0000256" key="3">
    <source>
        <dbReference type="ARBA" id="ARBA00022670"/>
    </source>
</evidence>
<keyword evidence="8 9" id="KW-0472">Membrane</keyword>
<name>A0A0M2NVT7_STACC</name>
<keyword evidence="6 9" id="KW-1133">Transmembrane helix</keyword>
<dbReference type="Proteomes" id="UP000034455">
    <property type="component" value="Unassembled WGS sequence"/>
</dbReference>
<feature type="transmembrane region" description="Helical" evidence="9">
    <location>
        <begin position="107"/>
        <end position="124"/>
    </location>
</feature>
<evidence type="ECO:0000256" key="5">
    <source>
        <dbReference type="ARBA" id="ARBA00022801"/>
    </source>
</evidence>
<evidence type="ECO:0000256" key="4">
    <source>
        <dbReference type="ARBA" id="ARBA00022692"/>
    </source>
</evidence>
<dbReference type="RefSeq" id="WP_019469557.1">
    <property type="nucleotide sequence ID" value="NZ_BKAS01000014.1"/>
</dbReference>
<evidence type="ECO:0000256" key="9">
    <source>
        <dbReference type="HAMAP-Rule" id="MF_00784"/>
    </source>
</evidence>
<dbReference type="GO" id="GO:0005886">
    <property type="term" value="C:plasma membrane"/>
    <property type="evidence" value="ECO:0007669"/>
    <property type="project" value="UniProtKB-SubCell"/>
</dbReference>
<feature type="transmembrane region" description="Helical" evidence="9">
    <location>
        <begin position="144"/>
        <end position="160"/>
    </location>
</feature>
<accession>A0A0M2NVT7</accession>
<reference evidence="10 11" key="1">
    <citation type="submission" date="2015-03" db="EMBL/GenBank/DDBJ databases">
        <title>Genome Assembly of Staphylococcus cohnii subsp. cohnii strain G22B2.</title>
        <authorList>
            <person name="Nair G."/>
            <person name="Kaur G."/>
            <person name="Khatri I."/>
            <person name="Singh N.K."/>
            <person name="Sathyabama S."/>
            <person name="Maurya S.K."/>
            <person name="Subramanian S."/>
            <person name="Agrewala J.N."/>
            <person name="Mayilraj S."/>
        </authorList>
    </citation>
    <scope>NUCLEOTIDE SEQUENCE [LARGE SCALE GENOMIC DNA]</scope>
    <source>
        <strain evidence="10 11">G22B2</strain>
    </source>
</reference>
<dbReference type="EMBL" id="LAKJ01000010">
    <property type="protein sequence ID" value="KKI64082.1"/>
    <property type="molecule type" value="Genomic_DNA"/>
</dbReference>
<dbReference type="AlphaFoldDB" id="A0A0M2NVT7"/>
<dbReference type="GO" id="GO:0008233">
    <property type="term" value="F:peptidase activity"/>
    <property type="evidence" value="ECO:0007669"/>
    <property type="project" value="UniProtKB-UniRule"/>
</dbReference>
<gene>
    <name evidence="9" type="primary">agrB</name>
    <name evidence="10" type="ORF">UF66_0063</name>
</gene>
<keyword evidence="3 9" id="KW-0645">Protease</keyword>
<evidence type="ECO:0000256" key="2">
    <source>
        <dbReference type="ARBA" id="ARBA00022654"/>
    </source>
</evidence>